<evidence type="ECO:0000313" key="9">
    <source>
        <dbReference type="Proteomes" id="UP000198462"/>
    </source>
</evidence>
<keyword evidence="9" id="KW-1185">Reference proteome</keyword>
<protein>
    <recommendedName>
        <fullName evidence="7">Flagellar biosynthesis protein FlhA</fullName>
    </recommendedName>
</protein>
<dbReference type="InterPro" id="IPR042194">
    <property type="entry name" value="FHIPEP_1"/>
</dbReference>
<dbReference type="PANTHER" id="PTHR30161:SF1">
    <property type="entry name" value="FLAGELLAR BIOSYNTHESIS PROTEIN FLHA-RELATED"/>
    <property type="match status" value="1"/>
</dbReference>
<keyword evidence="7" id="KW-1005">Bacterial flagellum biogenesis</keyword>
<dbReference type="EMBL" id="NFZT01000001">
    <property type="protein sequence ID" value="OWV33569.1"/>
    <property type="molecule type" value="Genomic_DNA"/>
</dbReference>
<evidence type="ECO:0000256" key="4">
    <source>
        <dbReference type="ARBA" id="ARBA00022692"/>
    </source>
</evidence>
<keyword evidence="7" id="KW-0813">Transport</keyword>
<dbReference type="PROSITE" id="PS00994">
    <property type="entry name" value="FHIPEP"/>
    <property type="match status" value="1"/>
</dbReference>
<dbReference type="InterPro" id="IPR042196">
    <property type="entry name" value="FHIPEP_4"/>
</dbReference>
<accession>A0A219B700</accession>
<dbReference type="Pfam" id="PF00771">
    <property type="entry name" value="FHIPEP"/>
    <property type="match status" value="1"/>
</dbReference>
<evidence type="ECO:0000256" key="3">
    <source>
        <dbReference type="ARBA" id="ARBA00022475"/>
    </source>
</evidence>
<dbReference type="GO" id="GO:0009306">
    <property type="term" value="P:protein secretion"/>
    <property type="evidence" value="ECO:0007669"/>
    <property type="project" value="InterPro"/>
</dbReference>
<evidence type="ECO:0000313" key="8">
    <source>
        <dbReference type="EMBL" id="OWV33569.1"/>
    </source>
</evidence>
<dbReference type="PIRSF" id="PIRSF005419">
    <property type="entry name" value="FlhA"/>
    <property type="match status" value="1"/>
</dbReference>
<keyword evidence="3 7" id="KW-1003">Cell membrane</keyword>
<dbReference type="InterPro" id="IPR042193">
    <property type="entry name" value="FHIPEP_3"/>
</dbReference>
<proteinExistence type="inferred from homology"/>
<feature type="transmembrane region" description="Helical" evidence="7">
    <location>
        <begin position="80"/>
        <end position="100"/>
    </location>
</feature>
<keyword evidence="7" id="KW-0653">Protein transport</keyword>
<keyword evidence="4 7" id="KW-0812">Transmembrane</keyword>
<feature type="transmembrane region" description="Helical" evidence="7">
    <location>
        <begin position="213"/>
        <end position="234"/>
    </location>
</feature>
<dbReference type="PANTHER" id="PTHR30161">
    <property type="entry name" value="FLAGELLAR EXPORT PROTEIN, MEMBRANE FLHA SUBUNIT-RELATED"/>
    <property type="match status" value="1"/>
</dbReference>
<evidence type="ECO:0000256" key="6">
    <source>
        <dbReference type="ARBA" id="ARBA00023136"/>
    </source>
</evidence>
<reference evidence="9" key="1">
    <citation type="submission" date="2017-05" db="EMBL/GenBank/DDBJ databases">
        <authorList>
            <person name="Lin X."/>
        </authorList>
    </citation>
    <scope>NUCLEOTIDE SEQUENCE [LARGE SCALE GENOMIC DNA]</scope>
    <source>
        <strain evidence="9">JLT2012</strain>
    </source>
</reference>
<dbReference type="InterPro" id="IPR001712">
    <property type="entry name" value="T3SS_FHIPEP"/>
</dbReference>
<dbReference type="GO" id="GO:0044780">
    <property type="term" value="P:bacterial-type flagellum assembly"/>
    <property type="evidence" value="ECO:0007669"/>
    <property type="project" value="InterPro"/>
</dbReference>
<dbReference type="Gene3D" id="3.40.50.12790">
    <property type="entry name" value="FHIPEP family, domain 4"/>
    <property type="match status" value="1"/>
</dbReference>
<comment type="caution">
    <text evidence="7">Lacks conserved residue(s) required for the propagation of feature annotation.</text>
</comment>
<feature type="transmembrane region" description="Helical" evidence="7">
    <location>
        <begin position="25"/>
        <end position="43"/>
    </location>
</feature>
<feature type="transmembrane region" description="Helical" evidence="7">
    <location>
        <begin position="254"/>
        <end position="271"/>
    </location>
</feature>
<keyword evidence="7" id="KW-1006">Bacterial flagellum protein export</keyword>
<comment type="function">
    <text evidence="7">Required for formation of the rod structure of the flagellar apparatus. Together with FliI and FliH, may constitute the export apparatus of flagellin.</text>
</comment>
<evidence type="ECO:0000256" key="2">
    <source>
        <dbReference type="ARBA" id="ARBA00008835"/>
    </source>
</evidence>
<dbReference type="InterPro" id="IPR025505">
    <property type="entry name" value="FHIPEP_CS"/>
</dbReference>
<comment type="subcellular location">
    <subcellularLocation>
        <location evidence="1 7">Cell membrane</location>
        <topology evidence="1 7">Multi-pass membrane protein</topology>
    </subcellularLocation>
</comment>
<dbReference type="Gene3D" id="3.40.30.60">
    <property type="entry name" value="FHIPEP family, domain 1"/>
    <property type="match status" value="1"/>
</dbReference>
<dbReference type="PRINTS" id="PR00949">
    <property type="entry name" value="TYPE3IMAPROT"/>
</dbReference>
<dbReference type="Gene3D" id="1.10.8.540">
    <property type="entry name" value="FHIPEP family, domain 3"/>
    <property type="match status" value="1"/>
</dbReference>
<keyword evidence="8" id="KW-0282">Flagellum</keyword>
<dbReference type="InterPro" id="IPR006301">
    <property type="entry name" value="FlhA"/>
</dbReference>
<keyword evidence="8" id="KW-0966">Cell projection</keyword>
<organism evidence="8 9">
    <name type="scientific">Pacificimonas flava</name>
    <dbReference type="NCBI Taxonomy" id="1234595"/>
    <lineage>
        <taxon>Bacteria</taxon>
        <taxon>Pseudomonadati</taxon>
        <taxon>Pseudomonadota</taxon>
        <taxon>Alphaproteobacteria</taxon>
        <taxon>Sphingomonadales</taxon>
        <taxon>Sphingosinicellaceae</taxon>
        <taxon>Pacificimonas</taxon>
    </lineage>
</organism>
<feature type="transmembrane region" description="Helical" evidence="7">
    <location>
        <begin position="49"/>
        <end position="68"/>
    </location>
</feature>
<dbReference type="NCBIfam" id="TIGR01398">
    <property type="entry name" value="FlhA"/>
    <property type="match status" value="1"/>
</dbReference>
<dbReference type="OrthoDB" id="9759185at2"/>
<keyword evidence="8" id="KW-0969">Cilium</keyword>
<evidence type="ECO:0000256" key="7">
    <source>
        <dbReference type="RuleBase" id="RU364093"/>
    </source>
</evidence>
<name>A0A219B700_9SPHN</name>
<dbReference type="GO" id="GO:0005886">
    <property type="term" value="C:plasma membrane"/>
    <property type="evidence" value="ECO:0007669"/>
    <property type="project" value="UniProtKB-SubCell"/>
</dbReference>
<keyword evidence="6 7" id="KW-0472">Membrane</keyword>
<feature type="transmembrane region" description="Helical" evidence="7">
    <location>
        <begin position="120"/>
        <end position="143"/>
    </location>
</feature>
<evidence type="ECO:0000256" key="5">
    <source>
        <dbReference type="ARBA" id="ARBA00022989"/>
    </source>
</evidence>
<dbReference type="RefSeq" id="WP_088712342.1">
    <property type="nucleotide sequence ID" value="NZ_NFZT01000001.1"/>
</dbReference>
<comment type="similarity">
    <text evidence="2 7">Belongs to the FHIPEP (flagella/HR/invasion proteins export pore) family.</text>
</comment>
<gene>
    <name evidence="7" type="primary">flhA</name>
    <name evidence="8" type="ORF">B5C34_08905</name>
</gene>
<comment type="caution">
    <text evidence="8">The sequence shown here is derived from an EMBL/GenBank/DDBJ whole genome shotgun (WGS) entry which is preliminary data.</text>
</comment>
<evidence type="ECO:0000256" key="1">
    <source>
        <dbReference type="ARBA" id="ARBA00004651"/>
    </source>
</evidence>
<sequence length="712" mass="76023">MSGNQAVGAALFAALFERIGESRDLFLAGGVVAIIAMLLFPMPGWMLDFGLALSITFSVMILMTALFIEKPLQLSAFPTILLIATMLRLGLNLASTRLILGKGHEGPQAAGNVIAAFGEFLMGGETVIGLTIFAILVVINFVVITKGAGRIAEVAARFSLDAMPGKQMAIDADLSAGLIDEKDARARREEIEAESGFYGAMDGASKFVKGDAVAGLLITGINIIVGLIVGVAIYGVEFGEAFRTYTILTAGDGLVSQIPALIVSTAAGLLVSKGGMRGKTGAALGEQLGRYPQAFGMASGLTAIMAFMPGMPFLPFAAFAGATGYAAWTLSKRAQDREVQAAFEKAAAEEKAALEAEEPISETLSIDAVRVEIGYALLPIVKGENQEPRLDDQVKALRRQMALDYGFVLPSVRITDNLALQPNEYIVYVRETEAARGQARLDKLLVINPGGGVDGISGEPTEEPVFKLPALWIERSLRDEAGLRGLTVVDCGTIITTHLTEVVKDNISDLLSYTETQKLLSQVHSDTAKLVDDVVPNKMSMSAVQRVLQNLLGEGVSIRDIPTIMEGMAEASQMSGNLMMITEHVRARLARQISAQYMIDGSIPVVTLSPAWEEAFAANIIGTGDDRQLAMPPAALQAFITAIRDTYDRFAQQGQVPCLLTNPGVRPFVRSIIERIRPATVVLSQNEVHSRSRVRALGTIEGAPAPAETFLE</sequence>
<keyword evidence="5 7" id="KW-1133">Transmembrane helix</keyword>
<dbReference type="Proteomes" id="UP000198462">
    <property type="component" value="Unassembled WGS sequence"/>
</dbReference>
<dbReference type="AlphaFoldDB" id="A0A219B700"/>